<dbReference type="Gene3D" id="2.40.420.20">
    <property type="match status" value="1"/>
</dbReference>
<dbReference type="SUPFAM" id="SSF111369">
    <property type="entry name" value="HlyD-like secretion proteins"/>
    <property type="match status" value="1"/>
</dbReference>
<dbReference type="AlphaFoldDB" id="A0A5S9ITC0"/>
<evidence type="ECO:0000259" key="4">
    <source>
        <dbReference type="Pfam" id="PF11827"/>
    </source>
</evidence>
<evidence type="ECO:0000256" key="2">
    <source>
        <dbReference type="ARBA" id="ARBA00022448"/>
    </source>
</evidence>
<dbReference type="PROSITE" id="PS50096">
    <property type="entry name" value="IQ"/>
    <property type="match status" value="1"/>
</dbReference>
<gene>
    <name evidence="8" type="ORF">UABAM_05455</name>
</gene>
<dbReference type="RefSeq" id="WP_151971086.1">
    <property type="nucleotide sequence ID" value="NZ_AP019860.1"/>
</dbReference>
<dbReference type="KEGG" id="uam:UABAM_05455"/>
<feature type="domain" description="DUF3347" evidence="4">
    <location>
        <begin position="700"/>
        <end position="789"/>
    </location>
</feature>
<evidence type="ECO:0000259" key="7">
    <source>
        <dbReference type="Pfam" id="PF25954"/>
    </source>
</evidence>
<accession>A0A5S9ITC0</accession>
<dbReference type="Pfam" id="PF19335">
    <property type="entry name" value="HMBD"/>
    <property type="match status" value="1"/>
</dbReference>
<dbReference type="GO" id="GO:0015679">
    <property type="term" value="P:plasma membrane copper ion transport"/>
    <property type="evidence" value="ECO:0007669"/>
    <property type="project" value="TreeGrafter"/>
</dbReference>
<dbReference type="GO" id="GO:0022857">
    <property type="term" value="F:transmembrane transporter activity"/>
    <property type="evidence" value="ECO:0007669"/>
    <property type="project" value="InterPro"/>
</dbReference>
<feature type="domain" description="DUF3347" evidence="4">
    <location>
        <begin position="532"/>
        <end position="624"/>
    </location>
</feature>
<keyword evidence="9" id="KW-1185">Reference proteome</keyword>
<evidence type="ECO:0000259" key="5">
    <source>
        <dbReference type="Pfam" id="PF19335"/>
    </source>
</evidence>
<organism evidence="8 9">
    <name type="scientific">Uabimicrobium amorphum</name>
    <dbReference type="NCBI Taxonomy" id="2596890"/>
    <lineage>
        <taxon>Bacteria</taxon>
        <taxon>Pseudomonadati</taxon>
        <taxon>Planctomycetota</taxon>
        <taxon>Candidatus Uabimicrobiia</taxon>
        <taxon>Candidatus Uabimicrobiales</taxon>
        <taxon>Candidatus Uabimicrobiaceae</taxon>
        <taxon>Candidatus Uabimicrobium</taxon>
    </lineage>
</organism>
<reference evidence="8 9" key="1">
    <citation type="submission" date="2019-08" db="EMBL/GenBank/DDBJ databases">
        <title>Complete genome sequence of Candidatus Uab amorphum.</title>
        <authorList>
            <person name="Shiratori T."/>
            <person name="Suzuki S."/>
            <person name="Kakizawa Y."/>
            <person name="Ishida K."/>
        </authorList>
    </citation>
    <scope>NUCLEOTIDE SEQUENCE [LARGE SCALE GENOMIC DNA]</scope>
    <source>
        <strain evidence="8 9">SRT547</strain>
    </source>
</reference>
<dbReference type="InterPro" id="IPR006143">
    <property type="entry name" value="RND_pump_MFP"/>
</dbReference>
<dbReference type="PANTHER" id="PTHR30097">
    <property type="entry name" value="CATION EFFLUX SYSTEM PROTEIN CUSB"/>
    <property type="match status" value="1"/>
</dbReference>
<dbReference type="GO" id="GO:0030313">
    <property type="term" value="C:cell envelope"/>
    <property type="evidence" value="ECO:0007669"/>
    <property type="project" value="TreeGrafter"/>
</dbReference>
<keyword evidence="3" id="KW-0472">Membrane</keyword>
<dbReference type="EMBL" id="AP019860">
    <property type="protein sequence ID" value="BBM87052.1"/>
    <property type="molecule type" value="Genomic_DNA"/>
</dbReference>
<proteinExistence type="inferred from homology"/>
<feature type="transmembrane region" description="Helical" evidence="3">
    <location>
        <begin position="50"/>
        <end position="71"/>
    </location>
</feature>
<evidence type="ECO:0000313" key="8">
    <source>
        <dbReference type="EMBL" id="BBM87052.1"/>
    </source>
</evidence>
<dbReference type="Pfam" id="PF25954">
    <property type="entry name" value="Beta-barrel_RND_2"/>
    <property type="match status" value="1"/>
</dbReference>
<dbReference type="Proteomes" id="UP000326354">
    <property type="component" value="Chromosome"/>
</dbReference>
<evidence type="ECO:0000313" key="9">
    <source>
        <dbReference type="Proteomes" id="UP000326354"/>
    </source>
</evidence>
<dbReference type="Pfam" id="PF11827">
    <property type="entry name" value="DUF3347"/>
    <property type="match status" value="2"/>
</dbReference>
<dbReference type="GO" id="GO:0046872">
    <property type="term" value="F:metal ion binding"/>
    <property type="evidence" value="ECO:0007669"/>
    <property type="project" value="InterPro"/>
</dbReference>
<feature type="domain" description="CusB-like three alpha-helical bundle" evidence="6">
    <location>
        <begin position="212"/>
        <end position="271"/>
    </location>
</feature>
<feature type="domain" description="Heavy metal binding" evidence="5">
    <location>
        <begin position="95"/>
        <end position="123"/>
    </location>
</feature>
<comment type="similarity">
    <text evidence="1">Belongs to the membrane fusion protein (MFP) (TC 8.A.1) family.</text>
</comment>
<keyword evidence="2" id="KW-0813">Transport</keyword>
<evidence type="ECO:0000256" key="1">
    <source>
        <dbReference type="ARBA" id="ARBA00009477"/>
    </source>
</evidence>
<keyword evidence="3" id="KW-0812">Transmembrane</keyword>
<dbReference type="GO" id="GO:0016020">
    <property type="term" value="C:membrane"/>
    <property type="evidence" value="ECO:0007669"/>
    <property type="project" value="InterPro"/>
</dbReference>
<dbReference type="InterPro" id="IPR051909">
    <property type="entry name" value="MFP_Cation_Efflux"/>
</dbReference>
<dbReference type="NCBIfam" id="TIGR01730">
    <property type="entry name" value="RND_mfp"/>
    <property type="match status" value="1"/>
</dbReference>
<evidence type="ECO:0000259" key="6">
    <source>
        <dbReference type="Pfam" id="PF25869"/>
    </source>
</evidence>
<name>A0A5S9ITC0_UABAM</name>
<dbReference type="Gene3D" id="2.40.30.170">
    <property type="match status" value="1"/>
</dbReference>
<dbReference type="InterPro" id="IPR021782">
    <property type="entry name" value="DUF3347"/>
</dbReference>
<evidence type="ECO:0000256" key="3">
    <source>
        <dbReference type="SAM" id="Phobius"/>
    </source>
</evidence>
<dbReference type="InterPro" id="IPR045800">
    <property type="entry name" value="HMBD"/>
</dbReference>
<sequence>MSNLFNDIKKELASMVSSAVGLSPLSPDASEEEKKIYQQKLMERVARRGMWSTILLMPVFLTLLWLGTFLAPEKKHDHSKHKQKNTKSNERKIKFWTCSMHPQIKLPNNDAKCPVCFMDLVPVYSGGNEVGPNELSLTKNALKLAKVKAEPVLYRRLTHTLRIVGKVDYDETKVTNINLWTPGKSKLDRMFIDFTGANVKKGAPLVEVYSPDLIAAQGEYLSAYDSYKKLVEDSHVGGLADNLQASKRKLIDLGMTEEQIHTLENKKQPQQTTIIYSPVSGTVVGKLVNEGEWHGRGMSLYRIADLSKVWVKLDAYETDIGRVRNGQQVEFETEAYPGKVFTGKIAFIDPFLNTTTRTVRLRVNVNNPDGELKPGMFVRASIKVRVAEEGQVITHKYTKKPIKIRSRVLTIPHTAPLFTGKRAVVYLQKEKKKYDSSLGKMKVVQRLYYAVEVELGPRVGDYYVVLSGLEEGQMVVSQGVYKIDSALQIMAKPSMMNPPKKQLASEKTKTSQENVPPYAIASSNYHKKMKDIVDSYLKLTQSLAKDNVQDAHHSLLALEKHSKKVLADGFSLPQISNARITEHVTALSNFLAKIDKKEDVKLLRKELKGLTRIVTTYLEDFGHEYSKSLHRMYCPMTKGYWWQFSEELQNPYFGKKMLRCGNKKTTLDPLQEKQMGKIAAMSGKYWDSNAAYHQPINELITAYLNIGNIMAQDQVQEIHKHKKTMVRALAKINTKTMVRGSQTRKKIRSQLSALRQVLMEMHGHDIKQLRRDYFDISNALIAYIKDFGHLYSRDLYIVHCPMYRYDLGGSWIQDNKRVNNPYFGSEMLRCGDIEGIIPTIAKSNKEGE</sequence>
<dbReference type="Pfam" id="PF25869">
    <property type="entry name" value="3HB_CusB"/>
    <property type="match status" value="1"/>
</dbReference>
<dbReference type="PANTHER" id="PTHR30097:SF4">
    <property type="entry name" value="SLR6042 PROTEIN"/>
    <property type="match status" value="1"/>
</dbReference>
<dbReference type="OrthoDB" id="9806939at2"/>
<dbReference type="FunFam" id="2.40.30.170:FF:000010">
    <property type="entry name" value="Efflux RND transporter periplasmic adaptor subunit"/>
    <property type="match status" value="1"/>
</dbReference>
<dbReference type="InterPro" id="IPR058791">
    <property type="entry name" value="3HB_CusB"/>
</dbReference>
<protein>
    <submittedName>
        <fullName evidence="8">Cation transporter</fullName>
    </submittedName>
</protein>
<keyword evidence="3" id="KW-1133">Transmembrane helix</keyword>
<feature type="domain" description="CusB-like beta-barrel" evidence="7">
    <location>
        <begin position="308"/>
        <end position="382"/>
    </location>
</feature>
<dbReference type="GO" id="GO:0060003">
    <property type="term" value="P:copper ion export"/>
    <property type="evidence" value="ECO:0007669"/>
    <property type="project" value="TreeGrafter"/>
</dbReference>
<dbReference type="InterPro" id="IPR058792">
    <property type="entry name" value="Beta-barrel_RND_2"/>
</dbReference>